<evidence type="ECO:0000256" key="1">
    <source>
        <dbReference type="SAM" id="MobiDB-lite"/>
    </source>
</evidence>
<dbReference type="SUPFAM" id="SSF56672">
    <property type="entry name" value="DNA/RNA polymerases"/>
    <property type="match status" value="1"/>
</dbReference>
<dbReference type="Pfam" id="PF17919">
    <property type="entry name" value="RT_RNaseH_2"/>
    <property type="match status" value="1"/>
</dbReference>
<dbReference type="PANTHER" id="PTHR48475:SF1">
    <property type="entry name" value="RNASE H TYPE-1 DOMAIN-CONTAINING PROTEIN"/>
    <property type="match status" value="1"/>
</dbReference>
<feature type="domain" description="Reverse transcriptase/retrotransposon-derived protein RNase H-like" evidence="2">
    <location>
        <begin position="29"/>
        <end position="124"/>
    </location>
</feature>
<reference evidence="3" key="2">
    <citation type="journal article" date="2024" name="Plant">
        <title>Genomic evolution and insights into agronomic trait innovations of Sesamum species.</title>
        <authorList>
            <person name="Miao H."/>
            <person name="Wang L."/>
            <person name="Qu L."/>
            <person name="Liu H."/>
            <person name="Sun Y."/>
            <person name="Le M."/>
            <person name="Wang Q."/>
            <person name="Wei S."/>
            <person name="Zheng Y."/>
            <person name="Lin W."/>
            <person name="Duan Y."/>
            <person name="Cao H."/>
            <person name="Xiong S."/>
            <person name="Wang X."/>
            <person name="Wei L."/>
            <person name="Li C."/>
            <person name="Ma Q."/>
            <person name="Ju M."/>
            <person name="Zhao R."/>
            <person name="Li G."/>
            <person name="Mu C."/>
            <person name="Tian Q."/>
            <person name="Mei H."/>
            <person name="Zhang T."/>
            <person name="Gao T."/>
            <person name="Zhang H."/>
        </authorList>
    </citation>
    <scope>NUCLEOTIDE SEQUENCE</scope>
    <source>
        <strain evidence="3">KEN8</strain>
    </source>
</reference>
<evidence type="ECO:0000313" key="3">
    <source>
        <dbReference type="EMBL" id="KAL0390982.1"/>
    </source>
</evidence>
<evidence type="ECO:0000259" key="2">
    <source>
        <dbReference type="Pfam" id="PF17919"/>
    </source>
</evidence>
<dbReference type="Gene3D" id="3.30.420.10">
    <property type="entry name" value="Ribonuclease H-like superfamily/Ribonuclease H"/>
    <property type="match status" value="1"/>
</dbReference>
<reference evidence="3" key="1">
    <citation type="submission" date="2020-06" db="EMBL/GenBank/DDBJ databases">
        <authorList>
            <person name="Li T."/>
            <person name="Hu X."/>
            <person name="Zhang T."/>
            <person name="Song X."/>
            <person name="Zhang H."/>
            <person name="Dai N."/>
            <person name="Sheng W."/>
            <person name="Hou X."/>
            <person name="Wei L."/>
        </authorList>
    </citation>
    <scope>NUCLEOTIDE SEQUENCE</scope>
    <source>
        <strain evidence="3">KEN8</strain>
        <tissue evidence="3">Leaf</tissue>
    </source>
</reference>
<dbReference type="EMBL" id="JACGWM010000002">
    <property type="protein sequence ID" value="KAL0390982.1"/>
    <property type="molecule type" value="Genomic_DNA"/>
</dbReference>
<comment type="caution">
    <text evidence="3">The sequence shown here is derived from an EMBL/GenBank/DDBJ whole genome shotgun (WGS) entry which is preliminary data.</text>
</comment>
<dbReference type="GO" id="GO:0003676">
    <property type="term" value="F:nucleic acid binding"/>
    <property type="evidence" value="ECO:0007669"/>
    <property type="project" value="InterPro"/>
</dbReference>
<protein>
    <recommendedName>
        <fullName evidence="2">Reverse transcriptase/retrotransposon-derived protein RNase H-like domain-containing protein</fullName>
    </recommendedName>
</protein>
<dbReference type="PANTHER" id="PTHR48475">
    <property type="entry name" value="RIBONUCLEASE H"/>
    <property type="match status" value="1"/>
</dbReference>
<accession>A0AAW2SFY7</accession>
<gene>
    <name evidence="3" type="ORF">Scaly_0455300</name>
</gene>
<proteinExistence type="predicted"/>
<dbReference type="InterPro" id="IPR041577">
    <property type="entry name" value="RT_RNaseH_2"/>
</dbReference>
<sequence>MELSDHKEIKLVEGNLIVREYGMKLNPTKCKNALNKLKEYFATTPVLMKPVVGEPLLLYMSVYDIALGTILVKEDIGEHRPVYYLSKMLQGVELRYIVVKRFVLALVITAQRLRPYFQLHHIVVLTNQSLKEVSIIYHTGEWKAEMLQFLTEGITNLEGAEKLKLEKEQQGKGQKEFKIVAIEYFSKWIEAEAIARITKEEVMKFLWKNMVQQHGIGSLKEKLDRSGPIPDGTHAIVQIDDTIPVETVDLKLDFCFSSSARASKFLALAEAIQSLEDRRAFSRSKRRIRWHFSTKCPLLTPALQKGFDKLSEHHDSCPPDFGRRPRPPPDHTSSTSIAERENVGYSYLMKSHDVRR</sequence>
<dbReference type="InterPro" id="IPR036397">
    <property type="entry name" value="RNaseH_sf"/>
</dbReference>
<organism evidence="3">
    <name type="scientific">Sesamum calycinum</name>
    <dbReference type="NCBI Taxonomy" id="2727403"/>
    <lineage>
        <taxon>Eukaryota</taxon>
        <taxon>Viridiplantae</taxon>
        <taxon>Streptophyta</taxon>
        <taxon>Embryophyta</taxon>
        <taxon>Tracheophyta</taxon>
        <taxon>Spermatophyta</taxon>
        <taxon>Magnoliopsida</taxon>
        <taxon>eudicotyledons</taxon>
        <taxon>Gunneridae</taxon>
        <taxon>Pentapetalae</taxon>
        <taxon>asterids</taxon>
        <taxon>lamiids</taxon>
        <taxon>Lamiales</taxon>
        <taxon>Pedaliaceae</taxon>
        <taxon>Sesamum</taxon>
    </lineage>
</organism>
<feature type="compositionally biased region" description="Basic and acidic residues" evidence="1">
    <location>
        <begin position="311"/>
        <end position="329"/>
    </location>
</feature>
<dbReference type="InterPro" id="IPR043502">
    <property type="entry name" value="DNA/RNA_pol_sf"/>
</dbReference>
<dbReference type="AlphaFoldDB" id="A0AAW2SFY7"/>
<name>A0AAW2SFY7_9LAMI</name>
<feature type="region of interest" description="Disordered" evidence="1">
    <location>
        <begin position="311"/>
        <end position="356"/>
    </location>
</feature>